<dbReference type="PROSITE" id="PS00092">
    <property type="entry name" value="N6_MTASE"/>
    <property type="match status" value="1"/>
</dbReference>
<proteinExistence type="inferred from homology"/>
<feature type="binding site" evidence="5">
    <location>
        <begin position="120"/>
        <end position="124"/>
    </location>
    <ligand>
        <name>S-adenosyl-L-methionine</name>
        <dbReference type="ChEBI" id="CHEBI:59789"/>
    </ligand>
</feature>
<keyword evidence="9" id="KW-1185">Reference proteome</keyword>
<dbReference type="NCBIfam" id="TIGR03534">
    <property type="entry name" value="RF_mod_PrmC"/>
    <property type="match status" value="1"/>
</dbReference>
<feature type="domain" description="Release factor glutamine methyltransferase N-terminal" evidence="7">
    <location>
        <begin position="6"/>
        <end position="76"/>
    </location>
</feature>
<feature type="binding site" evidence="5">
    <location>
        <begin position="184"/>
        <end position="187"/>
    </location>
    <ligand>
        <name>substrate</name>
    </ligand>
</feature>
<dbReference type="AlphaFoldDB" id="A0A7X1AZH2"/>
<organism evidence="8 9">
    <name type="scientific">Puniceicoccus vermicola</name>
    <dbReference type="NCBI Taxonomy" id="388746"/>
    <lineage>
        <taxon>Bacteria</taxon>
        <taxon>Pseudomonadati</taxon>
        <taxon>Verrucomicrobiota</taxon>
        <taxon>Opitutia</taxon>
        <taxon>Puniceicoccales</taxon>
        <taxon>Puniceicoccaceae</taxon>
        <taxon>Puniceicoccus</taxon>
    </lineage>
</organism>
<dbReference type="Pfam" id="PF05175">
    <property type="entry name" value="MTS"/>
    <property type="match status" value="1"/>
</dbReference>
<dbReference type="SUPFAM" id="SSF53335">
    <property type="entry name" value="S-adenosyl-L-methionine-dependent methyltransferases"/>
    <property type="match status" value="1"/>
</dbReference>
<dbReference type="EMBL" id="JACHVA010000102">
    <property type="protein sequence ID" value="MBC2602830.1"/>
    <property type="molecule type" value="Genomic_DNA"/>
</dbReference>
<protein>
    <recommendedName>
        <fullName evidence="5">Release factor glutamine methyltransferase</fullName>
        <shortName evidence="5">RF MTase</shortName>
        <ecNumber evidence="5">2.1.1.297</ecNumber>
    </recommendedName>
    <alternativeName>
        <fullName evidence="5">N5-glutamine methyltransferase PrmC</fullName>
    </alternativeName>
    <alternativeName>
        <fullName evidence="5">Protein-(glutamine-N5) MTase PrmC</fullName>
    </alternativeName>
    <alternativeName>
        <fullName evidence="5">Protein-glutamine N-methyltransferase PrmC</fullName>
    </alternativeName>
</protein>
<feature type="binding site" evidence="5">
    <location>
        <position position="143"/>
    </location>
    <ligand>
        <name>S-adenosyl-L-methionine</name>
        <dbReference type="ChEBI" id="CHEBI:59789"/>
    </ligand>
</feature>
<keyword evidence="1 5" id="KW-0489">Methyltransferase</keyword>
<comment type="function">
    <text evidence="5">Methylates the class 1 translation termination release factors RF1/PrfA and RF2/PrfB on the glutamine residue of the universally conserved GGQ motif.</text>
</comment>
<dbReference type="InterPro" id="IPR007848">
    <property type="entry name" value="Small_mtfrase_dom"/>
</dbReference>
<evidence type="ECO:0000256" key="3">
    <source>
        <dbReference type="ARBA" id="ARBA00022691"/>
    </source>
</evidence>
<dbReference type="InterPro" id="IPR029063">
    <property type="entry name" value="SAM-dependent_MTases_sf"/>
</dbReference>
<dbReference type="Gene3D" id="3.40.50.150">
    <property type="entry name" value="Vaccinia Virus protein VP39"/>
    <property type="match status" value="1"/>
</dbReference>
<evidence type="ECO:0000259" key="6">
    <source>
        <dbReference type="Pfam" id="PF05175"/>
    </source>
</evidence>
<dbReference type="GO" id="GO:0032259">
    <property type="term" value="P:methylation"/>
    <property type="evidence" value="ECO:0007669"/>
    <property type="project" value="UniProtKB-KW"/>
</dbReference>
<evidence type="ECO:0000256" key="5">
    <source>
        <dbReference type="HAMAP-Rule" id="MF_02126"/>
    </source>
</evidence>
<sequence length="277" mass="31524">MHTLLEILRKSEDLLRDRGIVEARLDAEHLIADTLGCKRMELYLQFDRPMTEDLLAQIRPRLSRRARREPLSYILGHHPFHDLDLTVRPGALIPRPETEDLLQITTDHMRTEPKRILDLGTGTGAIALWLKTSFPEATVIATDRSTDALSLAKENGEKLGLEVEWTESDWFENVTSPFDLIVSNPPYLTEKEWKDAEPEVRDFEPKEALVAPDSGLADLKRILAEARPFLAEGALLALETGIHQRDSLQKTAEEAGYSEAWGEDDLNERDRFFFARA</sequence>
<dbReference type="Proteomes" id="UP000525652">
    <property type="component" value="Unassembled WGS sequence"/>
</dbReference>
<dbReference type="EC" id="2.1.1.297" evidence="5"/>
<reference evidence="8 9" key="1">
    <citation type="submission" date="2020-07" db="EMBL/GenBank/DDBJ databases">
        <authorList>
            <person name="Feng X."/>
        </authorList>
    </citation>
    <scope>NUCLEOTIDE SEQUENCE [LARGE SCALE GENOMIC DNA]</scope>
    <source>
        <strain evidence="8 9">JCM14086</strain>
    </source>
</reference>
<comment type="caution">
    <text evidence="8">The sequence shown here is derived from an EMBL/GenBank/DDBJ whole genome shotgun (WGS) entry which is preliminary data.</text>
</comment>
<dbReference type="Pfam" id="PF17827">
    <property type="entry name" value="PrmC_N"/>
    <property type="match status" value="1"/>
</dbReference>
<feature type="binding site" evidence="5">
    <location>
        <position position="170"/>
    </location>
    <ligand>
        <name>S-adenosyl-L-methionine</name>
        <dbReference type="ChEBI" id="CHEBI:59789"/>
    </ligand>
</feature>
<dbReference type="InterPro" id="IPR040758">
    <property type="entry name" value="PrmC_N"/>
</dbReference>
<dbReference type="CDD" id="cd02440">
    <property type="entry name" value="AdoMet_MTases"/>
    <property type="match status" value="1"/>
</dbReference>
<evidence type="ECO:0000259" key="7">
    <source>
        <dbReference type="Pfam" id="PF17827"/>
    </source>
</evidence>
<dbReference type="PANTHER" id="PTHR18895">
    <property type="entry name" value="HEMK METHYLTRANSFERASE"/>
    <property type="match status" value="1"/>
</dbReference>
<dbReference type="InterPro" id="IPR004556">
    <property type="entry name" value="HemK-like"/>
</dbReference>
<evidence type="ECO:0000256" key="2">
    <source>
        <dbReference type="ARBA" id="ARBA00022679"/>
    </source>
</evidence>
<accession>A0A7X1AZH2</accession>
<gene>
    <name evidence="5 8" type="primary">prmC</name>
    <name evidence="8" type="ORF">H5P30_13685</name>
</gene>
<comment type="catalytic activity">
    <reaction evidence="4 5">
        <text>L-glutaminyl-[peptide chain release factor] + S-adenosyl-L-methionine = N(5)-methyl-L-glutaminyl-[peptide chain release factor] + S-adenosyl-L-homocysteine + H(+)</text>
        <dbReference type="Rhea" id="RHEA:42896"/>
        <dbReference type="Rhea" id="RHEA-COMP:10271"/>
        <dbReference type="Rhea" id="RHEA-COMP:10272"/>
        <dbReference type="ChEBI" id="CHEBI:15378"/>
        <dbReference type="ChEBI" id="CHEBI:30011"/>
        <dbReference type="ChEBI" id="CHEBI:57856"/>
        <dbReference type="ChEBI" id="CHEBI:59789"/>
        <dbReference type="ChEBI" id="CHEBI:61891"/>
        <dbReference type="EC" id="2.1.1.297"/>
    </reaction>
</comment>
<dbReference type="PANTHER" id="PTHR18895:SF74">
    <property type="entry name" value="MTRF1L RELEASE FACTOR GLUTAMINE METHYLTRANSFERASE"/>
    <property type="match status" value="1"/>
</dbReference>
<dbReference type="HAMAP" id="MF_02126">
    <property type="entry name" value="RF_methyltr_PrmC"/>
    <property type="match status" value="1"/>
</dbReference>
<dbReference type="InterPro" id="IPR002052">
    <property type="entry name" value="DNA_methylase_N6_adenine_CS"/>
</dbReference>
<dbReference type="InterPro" id="IPR050320">
    <property type="entry name" value="N5-glutamine_MTase"/>
</dbReference>
<evidence type="ECO:0000256" key="4">
    <source>
        <dbReference type="ARBA" id="ARBA00048391"/>
    </source>
</evidence>
<evidence type="ECO:0000313" key="8">
    <source>
        <dbReference type="EMBL" id="MBC2602830.1"/>
    </source>
</evidence>
<keyword evidence="3 5" id="KW-0949">S-adenosyl-L-methionine</keyword>
<comment type="similarity">
    <text evidence="5">Belongs to the protein N5-glutamine methyltransferase family. PrmC subfamily.</text>
</comment>
<dbReference type="Gene3D" id="1.10.8.10">
    <property type="entry name" value="DNA helicase RuvA subunit, C-terminal domain"/>
    <property type="match status" value="1"/>
</dbReference>
<dbReference type="InterPro" id="IPR019874">
    <property type="entry name" value="RF_methyltr_PrmC"/>
</dbReference>
<dbReference type="GO" id="GO:0102559">
    <property type="term" value="F:peptide chain release factor N(5)-glutamine methyltransferase activity"/>
    <property type="evidence" value="ECO:0007669"/>
    <property type="project" value="UniProtKB-EC"/>
</dbReference>
<evidence type="ECO:0000313" key="9">
    <source>
        <dbReference type="Proteomes" id="UP000525652"/>
    </source>
</evidence>
<evidence type="ECO:0000256" key="1">
    <source>
        <dbReference type="ARBA" id="ARBA00022603"/>
    </source>
</evidence>
<dbReference type="NCBIfam" id="TIGR00536">
    <property type="entry name" value="hemK_fam"/>
    <property type="match status" value="1"/>
</dbReference>
<feature type="binding site" evidence="5">
    <location>
        <position position="184"/>
    </location>
    <ligand>
        <name>S-adenosyl-L-methionine</name>
        <dbReference type="ChEBI" id="CHEBI:59789"/>
    </ligand>
</feature>
<dbReference type="RefSeq" id="WP_185693496.1">
    <property type="nucleotide sequence ID" value="NZ_JACHVA010000102.1"/>
</dbReference>
<name>A0A7X1AZH2_9BACT</name>
<keyword evidence="2 5" id="KW-0808">Transferase</keyword>
<dbReference type="GO" id="GO:0003676">
    <property type="term" value="F:nucleic acid binding"/>
    <property type="evidence" value="ECO:0007669"/>
    <property type="project" value="InterPro"/>
</dbReference>
<feature type="domain" description="Methyltransferase small" evidence="6">
    <location>
        <begin position="107"/>
        <end position="192"/>
    </location>
</feature>